<feature type="compositionally biased region" description="Low complexity" evidence="1">
    <location>
        <begin position="282"/>
        <end position="300"/>
    </location>
</feature>
<feature type="region of interest" description="Disordered" evidence="1">
    <location>
        <begin position="1"/>
        <end position="29"/>
    </location>
</feature>
<name>A0A9P9EIC8_9PLEO</name>
<feature type="region of interest" description="Disordered" evidence="1">
    <location>
        <begin position="154"/>
        <end position="341"/>
    </location>
</feature>
<evidence type="ECO:0000313" key="2">
    <source>
        <dbReference type="EMBL" id="KAH7138400.1"/>
    </source>
</evidence>
<proteinExistence type="predicted"/>
<keyword evidence="3" id="KW-1185">Reference proteome</keyword>
<feature type="compositionally biased region" description="Pro residues" evidence="1">
    <location>
        <begin position="207"/>
        <end position="224"/>
    </location>
</feature>
<feature type="compositionally biased region" description="Low complexity" evidence="1">
    <location>
        <begin position="313"/>
        <end position="323"/>
    </location>
</feature>
<reference evidence="2" key="1">
    <citation type="journal article" date="2021" name="Nat. Commun.">
        <title>Genetic determinants of endophytism in the Arabidopsis root mycobiome.</title>
        <authorList>
            <person name="Mesny F."/>
            <person name="Miyauchi S."/>
            <person name="Thiergart T."/>
            <person name="Pickel B."/>
            <person name="Atanasova L."/>
            <person name="Karlsson M."/>
            <person name="Huettel B."/>
            <person name="Barry K.W."/>
            <person name="Haridas S."/>
            <person name="Chen C."/>
            <person name="Bauer D."/>
            <person name="Andreopoulos W."/>
            <person name="Pangilinan J."/>
            <person name="LaButti K."/>
            <person name="Riley R."/>
            <person name="Lipzen A."/>
            <person name="Clum A."/>
            <person name="Drula E."/>
            <person name="Henrissat B."/>
            <person name="Kohler A."/>
            <person name="Grigoriev I.V."/>
            <person name="Martin F.M."/>
            <person name="Hacquard S."/>
        </authorList>
    </citation>
    <scope>NUCLEOTIDE SEQUENCE</scope>
    <source>
        <strain evidence="2">MPI-CAGE-CH-0243</strain>
    </source>
</reference>
<feature type="compositionally biased region" description="Basic residues" evidence="1">
    <location>
        <begin position="79"/>
        <end position="88"/>
    </location>
</feature>
<feature type="compositionally biased region" description="Basic and acidic residues" evidence="1">
    <location>
        <begin position="9"/>
        <end position="18"/>
    </location>
</feature>
<evidence type="ECO:0000256" key="1">
    <source>
        <dbReference type="SAM" id="MobiDB-lite"/>
    </source>
</evidence>
<sequence>MKGIIQDVRQSHLNHDINSKSVNSGSSTRLRLKKFRTSLPAGFAPQADAQEHDPDTPKRNEEYRDTTQPLPDTTPNSRSSRRTSKRHSVTHLLNLFRSSSTANNDTERIIARPFEQVNGGEGGRESFGSTVTVVDVENNGDELAEQSVAAISMNSKNKSAKDPRQHSIAVPTPKSLAHSQSKFLLRPHRKPTPAMSRDSHHLHPHRPAPPPMRSAPPPANPPSAHPLSPSPRLHNATNLRTTHTTHQHAPHNPEVLQKTQHESKGEAPRGILRNANEHRGPSLTSISTSTSTLRTTPQSTHSTPQNSIPIPAHSNNTSSTHHSLPSNYTHRTQKPAPTPITSLSSARLSEMCRAWQIVETLQGFRDKVLSEYKEGTKGFGEWKKETEWLGVEIEGVGKRFGIFGLGR</sequence>
<feature type="compositionally biased region" description="Low complexity" evidence="1">
    <location>
        <begin position="225"/>
        <end position="234"/>
    </location>
</feature>
<comment type="caution">
    <text evidence="2">The sequence shown here is derived from an EMBL/GenBank/DDBJ whole genome shotgun (WGS) entry which is preliminary data.</text>
</comment>
<dbReference type="EMBL" id="JAGMWT010000001">
    <property type="protein sequence ID" value="KAH7138400.1"/>
    <property type="molecule type" value="Genomic_DNA"/>
</dbReference>
<evidence type="ECO:0000313" key="3">
    <source>
        <dbReference type="Proteomes" id="UP000700596"/>
    </source>
</evidence>
<dbReference type="AlphaFoldDB" id="A0A9P9EIC8"/>
<accession>A0A9P9EIC8</accession>
<feature type="compositionally biased region" description="Basic and acidic residues" evidence="1">
    <location>
        <begin position="49"/>
        <end position="65"/>
    </location>
</feature>
<gene>
    <name evidence="2" type="ORF">B0J11DRAFT_574388</name>
</gene>
<organism evidence="2 3">
    <name type="scientific">Dendryphion nanum</name>
    <dbReference type="NCBI Taxonomy" id="256645"/>
    <lineage>
        <taxon>Eukaryota</taxon>
        <taxon>Fungi</taxon>
        <taxon>Dikarya</taxon>
        <taxon>Ascomycota</taxon>
        <taxon>Pezizomycotina</taxon>
        <taxon>Dothideomycetes</taxon>
        <taxon>Pleosporomycetidae</taxon>
        <taxon>Pleosporales</taxon>
        <taxon>Torulaceae</taxon>
        <taxon>Dendryphion</taxon>
    </lineage>
</organism>
<protein>
    <submittedName>
        <fullName evidence="2">Uncharacterized protein</fullName>
    </submittedName>
</protein>
<dbReference type="Proteomes" id="UP000700596">
    <property type="component" value="Unassembled WGS sequence"/>
</dbReference>
<feature type="compositionally biased region" description="Polar residues" evidence="1">
    <location>
        <begin position="19"/>
        <end position="29"/>
    </location>
</feature>
<feature type="region of interest" description="Disordered" evidence="1">
    <location>
        <begin position="41"/>
        <end position="88"/>
    </location>
</feature>